<keyword evidence="1" id="KW-0812">Transmembrane</keyword>
<evidence type="ECO:0000256" key="1">
    <source>
        <dbReference type="SAM" id="Phobius"/>
    </source>
</evidence>
<sequence>MGRDIVFHPLKEQVALSSVIGSFQPCILPDYWICCITPYGMYTVEALCQRIDHIPILSSGNKFIWTKEVPIKVSCFVWRARTLCIPSTVALQHRAFNTPNSIYSSFIPQYPKLYLLIIYSSNDAPISCSSVWKLNNDSKIAYNKAVLLHFFLTKMVVLEHRTLPRFHSYCQDFKRFHHSICNNRTHCIVKDQVLKLCTKIGCSMPKPSVDLNCIFQFILVSTHQISLIGIMFVNLFQVKCKWVKNANMASIEYGTGGCIMEAPEVRDFREPAVGGFSVVRHCEVPQGIARRRRHDRAPPHVFVI</sequence>
<name>A0AAU9LLP1_9ASTR</name>
<dbReference type="Proteomes" id="UP001157418">
    <property type="component" value="Unassembled WGS sequence"/>
</dbReference>
<dbReference type="EMBL" id="CAKMRJ010000001">
    <property type="protein sequence ID" value="CAH1413343.1"/>
    <property type="molecule type" value="Genomic_DNA"/>
</dbReference>
<keyword evidence="3" id="KW-1185">Reference proteome</keyword>
<keyword evidence="1" id="KW-1133">Transmembrane helix</keyword>
<organism evidence="2 3">
    <name type="scientific">Lactuca virosa</name>
    <dbReference type="NCBI Taxonomy" id="75947"/>
    <lineage>
        <taxon>Eukaryota</taxon>
        <taxon>Viridiplantae</taxon>
        <taxon>Streptophyta</taxon>
        <taxon>Embryophyta</taxon>
        <taxon>Tracheophyta</taxon>
        <taxon>Spermatophyta</taxon>
        <taxon>Magnoliopsida</taxon>
        <taxon>eudicotyledons</taxon>
        <taxon>Gunneridae</taxon>
        <taxon>Pentapetalae</taxon>
        <taxon>asterids</taxon>
        <taxon>campanulids</taxon>
        <taxon>Asterales</taxon>
        <taxon>Asteraceae</taxon>
        <taxon>Cichorioideae</taxon>
        <taxon>Cichorieae</taxon>
        <taxon>Lactucinae</taxon>
        <taxon>Lactuca</taxon>
    </lineage>
</organism>
<keyword evidence="1" id="KW-0472">Membrane</keyword>
<proteinExistence type="predicted"/>
<feature type="transmembrane region" description="Helical" evidence="1">
    <location>
        <begin position="214"/>
        <end position="236"/>
    </location>
</feature>
<evidence type="ECO:0008006" key="4">
    <source>
        <dbReference type="Google" id="ProtNLM"/>
    </source>
</evidence>
<comment type="caution">
    <text evidence="2">The sequence shown here is derived from an EMBL/GenBank/DDBJ whole genome shotgun (WGS) entry which is preliminary data.</text>
</comment>
<evidence type="ECO:0000313" key="3">
    <source>
        <dbReference type="Proteomes" id="UP001157418"/>
    </source>
</evidence>
<reference evidence="2 3" key="1">
    <citation type="submission" date="2022-01" db="EMBL/GenBank/DDBJ databases">
        <authorList>
            <person name="Xiong W."/>
            <person name="Schranz E."/>
        </authorList>
    </citation>
    <scope>NUCLEOTIDE SEQUENCE [LARGE SCALE GENOMIC DNA]</scope>
</reference>
<accession>A0AAU9LLP1</accession>
<dbReference type="AlphaFoldDB" id="A0AAU9LLP1"/>
<evidence type="ECO:0000313" key="2">
    <source>
        <dbReference type="EMBL" id="CAH1413343.1"/>
    </source>
</evidence>
<gene>
    <name evidence="2" type="ORF">LVIROSA_LOCUS1309</name>
</gene>
<protein>
    <recommendedName>
        <fullName evidence="4">Reverse transcriptase zinc-binding domain-containing protein</fullName>
    </recommendedName>
</protein>